<proteinExistence type="inferred from homology"/>
<dbReference type="Pfam" id="PF00156">
    <property type="entry name" value="Pribosyltran"/>
    <property type="match status" value="1"/>
</dbReference>
<evidence type="ECO:0000256" key="1">
    <source>
        <dbReference type="ARBA" id="ARBA00008007"/>
    </source>
</evidence>
<evidence type="ECO:0000313" key="4">
    <source>
        <dbReference type="Proteomes" id="UP000570474"/>
    </source>
</evidence>
<dbReference type="InterPro" id="IPR051910">
    <property type="entry name" value="ComF/GntX_DNA_util-trans"/>
</dbReference>
<accession>A0A847RW23</accession>
<dbReference type="AlphaFoldDB" id="A0A847RW23"/>
<feature type="domain" description="Phosphoribosyltransferase" evidence="2">
    <location>
        <begin position="131"/>
        <end position="225"/>
    </location>
</feature>
<evidence type="ECO:0000259" key="2">
    <source>
        <dbReference type="Pfam" id="PF00156"/>
    </source>
</evidence>
<comment type="similarity">
    <text evidence="1">Belongs to the ComF/GntX family.</text>
</comment>
<sequence>MFTRLLSPLVNLFYPHCCEICGQELFSANDLLCLHCQDCLPLTGFHHHADNPVANIFRGRMPVTYATAVYYYSQASGLQRLVHQFKYHQRKDIADWLGKQAGHVLQTGGWAATADCLVPMPLYHRKEKERGYNQAALLATAIGAMMDKPVLLQALQRVQYTDTQTRKSRISRWENVKTVFKANPALLTGKHVLLIDDVITTGATTEAAGQALLEAGATVGVCCLAWASG</sequence>
<dbReference type="InterPro" id="IPR000836">
    <property type="entry name" value="PRTase_dom"/>
</dbReference>
<organism evidence="3 4">
    <name type="scientific">Chitinophaga varians</name>
    <dbReference type="NCBI Taxonomy" id="2202339"/>
    <lineage>
        <taxon>Bacteria</taxon>
        <taxon>Pseudomonadati</taxon>
        <taxon>Bacteroidota</taxon>
        <taxon>Chitinophagia</taxon>
        <taxon>Chitinophagales</taxon>
        <taxon>Chitinophagaceae</taxon>
        <taxon>Chitinophaga</taxon>
    </lineage>
</organism>
<dbReference type="PANTHER" id="PTHR47505">
    <property type="entry name" value="DNA UTILIZATION PROTEIN YHGH"/>
    <property type="match status" value="1"/>
</dbReference>
<keyword evidence="4" id="KW-1185">Reference proteome</keyword>
<protein>
    <submittedName>
        <fullName evidence="3">ComF family protein</fullName>
    </submittedName>
</protein>
<dbReference type="EMBL" id="JABAIA010000001">
    <property type="protein sequence ID" value="NLR65088.1"/>
    <property type="molecule type" value="Genomic_DNA"/>
</dbReference>
<dbReference type="Gene3D" id="3.40.50.2020">
    <property type="match status" value="1"/>
</dbReference>
<dbReference type="Proteomes" id="UP000570474">
    <property type="component" value="Unassembled WGS sequence"/>
</dbReference>
<dbReference type="RefSeq" id="WP_168871004.1">
    <property type="nucleotide sequence ID" value="NZ_JABAIA010000001.1"/>
</dbReference>
<reference evidence="3 4" key="1">
    <citation type="submission" date="2020-04" db="EMBL/GenBank/DDBJ databases">
        <authorList>
            <person name="Yin C."/>
        </authorList>
    </citation>
    <scope>NUCLEOTIDE SEQUENCE [LARGE SCALE GENOMIC DNA]</scope>
    <source>
        <strain evidence="3 4">Ae27</strain>
    </source>
</reference>
<evidence type="ECO:0000313" key="3">
    <source>
        <dbReference type="EMBL" id="NLR65088.1"/>
    </source>
</evidence>
<comment type="caution">
    <text evidence="3">The sequence shown here is derived from an EMBL/GenBank/DDBJ whole genome shotgun (WGS) entry which is preliminary data.</text>
</comment>
<dbReference type="InterPro" id="IPR029057">
    <property type="entry name" value="PRTase-like"/>
</dbReference>
<dbReference type="CDD" id="cd06223">
    <property type="entry name" value="PRTases_typeI"/>
    <property type="match status" value="1"/>
</dbReference>
<dbReference type="PANTHER" id="PTHR47505:SF1">
    <property type="entry name" value="DNA UTILIZATION PROTEIN YHGH"/>
    <property type="match status" value="1"/>
</dbReference>
<gene>
    <name evidence="3" type="ORF">HGH92_12295</name>
</gene>
<dbReference type="SUPFAM" id="SSF53271">
    <property type="entry name" value="PRTase-like"/>
    <property type="match status" value="1"/>
</dbReference>
<name>A0A847RW23_9BACT</name>